<dbReference type="EMBL" id="CP029149">
    <property type="protein sequence ID" value="QHN66086.1"/>
    <property type="molecule type" value="Genomic_DNA"/>
</dbReference>
<dbReference type="Pfam" id="PF13205">
    <property type="entry name" value="Big_5"/>
    <property type="match status" value="1"/>
</dbReference>
<dbReference type="AlphaFoldDB" id="A0A6P1QVQ4"/>
<evidence type="ECO:0000256" key="2">
    <source>
        <dbReference type="SAM" id="SignalP"/>
    </source>
</evidence>
<keyword evidence="5" id="KW-1185">Reference proteome</keyword>
<evidence type="ECO:0000256" key="1">
    <source>
        <dbReference type="ARBA" id="ARBA00022729"/>
    </source>
</evidence>
<evidence type="ECO:0000313" key="5">
    <source>
        <dbReference type="Proteomes" id="UP000464318"/>
    </source>
</evidence>
<dbReference type="Proteomes" id="UP000464318">
    <property type="component" value="Chromosome"/>
</dbReference>
<sequence length="538" mass="61715">MKNAISLLMLGFALVSCARVGSPVGGAKDSLAPKLVKSNIDTTRINVPTDLKQLRLYFDEYITLKEVHKNLIISPPIKYKKIIPASLGNKFILIEWDETLQPNTTYNFNFGNSIADLNEGNVLPYFNFVFSTGSELDDTYISGTVKSGYTFPKEKNDAKKNFIIGLYKASDSVDYTKKPYYITKADEDGYFELSHLAKGKYRIIAFDDTDQNSIFTAGKDEVFFKTEDLDLRENISNMQIRTLPSKKPLKFSEYKEVAGGFLFKFEGQPESISLTSETELLKEYKSVHKKFSDSAMLWFDDKQLNLPETNINIGLKIKYQADTLKGSASPYYKASVKTEFGLSNNTGASLPPTGKFYIDANRPITELNTEKWILKQDSINTQPFTAKIVENHPHKIEISSNFISGKKYELNIPKESVSTYYLKLPKTYQFNFEIDKPENYGSLEMRLKTKPDAPFWMQLLNEQDEVKYTQFTEAGTIKFNVLKPGKYYVRILVDNNRNGIWDEADFKNQTPAEEVFIYDKMIEIRPLWENIEDQWSIK</sequence>
<evidence type="ECO:0000259" key="3">
    <source>
        <dbReference type="Pfam" id="PF13205"/>
    </source>
</evidence>
<feature type="domain" description="SbsA Ig-like" evidence="3">
    <location>
        <begin position="29"/>
        <end position="132"/>
    </location>
</feature>
<feature type="chain" id="PRO_5026686299" description="SbsA Ig-like domain-containing protein" evidence="2">
    <location>
        <begin position="19"/>
        <end position="538"/>
    </location>
</feature>
<gene>
    <name evidence="4" type="ORF">DBX24_02270</name>
</gene>
<dbReference type="InterPro" id="IPR032812">
    <property type="entry name" value="SbsA_Ig"/>
</dbReference>
<protein>
    <recommendedName>
        <fullName evidence="3">SbsA Ig-like domain-containing protein</fullName>
    </recommendedName>
</protein>
<evidence type="ECO:0000313" key="4">
    <source>
        <dbReference type="EMBL" id="QHN66086.1"/>
    </source>
</evidence>
<reference evidence="4 5" key="1">
    <citation type="submission" date="2018-04" db="EMBL/GenBank/DDBJ databases">
        <title>Characteristic and Complete Genome Sequencing of A Novel Member of Infective Endocarditis Causative Bacteria: Bergeyella cardium QL-PH.</title>
        <authorList>
            <person name="Pan H."/>
            <person name="Sun E."/>
            <person name="Zhang Y."/>
        </authorList>
    </citation>
    <scope>NUCLEOTIDE SEQUENCE [LARGE SCALE GENOMIC DNA]</scope>
    <source>
        <strain evidence="4 5">HPQL</strain>
    </source>
</reference>
<proteinExistence type="predicted"/>
<accession>A0A6P1QVQ4</accession>
<keyword evidence="1 2" id="KW-0732">Signal</keyword>
<dbReference type="OrthoDB" id="9809989at2"/>
<organism evidence="4 5">
    <name type="scientific">Bergeyella cardium</name>
    <dbReference type="NCBI Taxonomy" id="1585976"/>
    <lineage>
        <taxon>Bacteria</taxon>
        <taxon>Pseudomonadati</taxon>
        <taxon>Bacteroidota</taxon>
        <taxon>Flavobacteriia</taxon>
        <taxon>Flavobacteriales</taxon>
        <taxon>Weeksellaceae</taxon>
        <taxon>Bergeyella</taxon>
    </lineage>
</organism>
<dbReference type="PROSITE" id="PS51257">
    <property type="entry name" value="PROKAR_LIPOPROTEIN"/>
    <property type="match status" value="1"/>
</dbReference>
<feature type="signal peptide" evidence="2">
    <location>
        <begin position="1"/>
        <end position="18"/>
    </location>
</feature>
<dbReference type="KEGG" id="bcad:DBX24_02270"/>
<name>A0A6P1QVQ4_9FLAO</name>